<evidence type="ECO:0000313" key="1">
    <source>
        <dbReference type="EMBL" id="CAB4785991.1"/>
    </source>
</evidence>
<accession>A0A6J6WLC9</accession>
<protein>
    <submittedName>
        <fullName evidence="1">Unannotated protein</fullName>
    </submittedName>
</protein>
<gene>
    <name evidence="1" type="ORF">UFOPK2928_01079</name>
</gene>
<dbReference type="EMBL" id="CAEZZY010000141">
    <property type="protein sequence ID" value="CAB4785991.1"/>
    <property type="molecule type" value="Genomic_DNA"/>
</dbReference>
<proteinExistence type="predicted"/>
<reference evidence="1" key="1">
    <citation type="submission" date="2020-05" db="EMBL/GenBank/DDBJ databases">
        <authorList>
            <person name="Chiriac C."/>
            <person name="Salcher M."/>
            <person name="Ghai R."/>
            <person name="Kavagutti S V."/>
        </authorList>
    </citation>
    <scope>NUCLEOTIDE SEQUENCE</scope>
</reference>
<name>A0A6J6WLC9_9ZZZZ</name>
<sequence length="59" mass="5974">MIPIPPALAIAIAIVDSVTVSIADEITGTAIEILRVNQVEVFTSLGTTSEASGSKSTSS</sequence>
<organism evidence="1">
    <name type="scientific">freshwater metagenome</name>
    <dbReference type="NCBI Taxonomy" id="449393"/>
    <lineage>
        <taxon>unclassified sequences</taxon>
        <taxon>metagenomes</taxon>
        <taxon>ecological metagenomes</taxon>
    </lineage>
</organism>
<dbReference type="AlphaFoldDB" id="A0A6J6WLC9"/>